<dbReference type="InterPro" id="IPR045357">
    <property type="entry name" value="Aminopeptidase_N-like_N"/>
</dbReference>
<dbReference type="Gene3D" id="2.60.40.1730">
    <property type="entry name" value="tricorn interacting facor f3 domain"/>
    <property type="match status" value="1"/>
</dbReference>
<dbReference type="Proteomes" id="UP000230233">
    <property type="component" value="Chromosome V"/>
</dbReference>
<dbReference type="OrthoDB" id="5852862at2759"/>
<dbReference type="InterPro" id="IPR042097">
    <property type="entry name" value="Aminopeptidase_N-like_N_sf"/>
</dbReference>
<dbReference type="EMBL" id="PDUG01000005">
    <property type="protein sequence ID" value="PIC28770.1"/>
    <property type="molecule type" value="Genomic_DNA"/>
</dbReference>
<dbReference type="AlphaFoldDB" id="A0A2G5TN95"/>
<organism evidence="2 3">
    <name type="scientific">Caenorhabditis nigoni</name>
    <dbReference type="NCBI Taxonomy" id="1611254"/>
    <lineage>
        <taxon>Eukaryota</taxon>
        <taxon>Metazoa</taxon>
        <taxon>Ecdysozoa</taxon>
        <taxon>Nematoda</taxon>
        <taxon>Chromadorea</taxon>
        <taxon>Rhabditida</taxon>
        <taxon>Rhabditina</taxon>
        <taxon>Rhabditomorpha</taxon>
        <taxon>Rhabditoidea</taxon>
        <taxon>Rhabditidae</taxon>
        <taxon>Peloderinae</taxon>
        <taxon>Caenorhabditis</taxon>
    </lineage>
</organism>
<dbReference type="Pfam" id="PF17900">
    <property type="entry name" value="Peptidase_M1_N"/>
    <property type="match status" value="1"/>
</dbReference>
<accession>A0A2G5TN95</accession>
<dbReference type="SUPFAM" id="SSF63737">
    <property type="entry name" value="Leukotriene A4 hydrolase N-terminal domain"/>
    <property type="match status" value="1"/>
</dbReference>
<reference evidence="3" key="1">
    <citation type="submission" date="2017-10" db="EMBL/GenBank/DDBJ databases">
        <title>Rapid genome shrinkage in a self-fertile nematode reveals novel sperm competition proteins.</title>
        <authorList>
            <person name="Yin D."/>
            <person name="Schwarz E.M."/>
            <person name="Thomas C.G."/>
            <person name="Felde R.L."/>
            <person name="Korf I.F."/>
            <person name="Cutter A.D."/>
            <person name="Schartner C.M."/>
            <person name="Ralston E.J."/>
            <person name="Meyer B.J."/>
            <person name="Haag E.S."/>
        </authorList>
    </citation>
    <scope>NUCLEOTIDE SEQUENCE [LARGE SCALE GENOMIC DNA]</scope>
    <source>
        <strain evidence="3">JU1422</strain>
    </source>
</reference>
<gene>
    <name evidence="2" type="primary">Cnig_chr_V.g20577</name>
    <name evidence="2" type="ORF">B9Z55_020577</name>
</gene>
<name>A0A2G5TN95_9PELO</name>
<evidence type="ECO:0000313" key="2">
    <source>
        <dbReference type="EMBL" id="PIC28770.1"/>
    </source>
</evidence>
<sequence length="204" mass="22768">MSFTPTKYELKLTIDFNELTFTGDARIHVDVTDSVKEFDLKISKDLKIERVSFWQAQHIHRGHPNTMGSNVDFQRENDSVHVTLLSEIDAESIKEEGYIQVEYKGKIGESEEGLHLTGSGFTFEANLTAETATSLLPILEDIPVNVTLSVVTPYRAGVETNIPTGEHRSVDENLFSNNFTSGDDKILISDVQLRITAPTALILE</sequence>
<comment type="caution">
    <text evidence="2">The sequence shown here is derived from an EMBL/GenBank/DDBJ whole genome shotgun (WGS) entry which is preliminary data.</text>
</comment>
<keyword evidence="3" id="KW-1185">Reference proteome</keyword>
<protein>
    <recommendedName>
        <fullName evidence="1">Aminopeptidase N-like N-terminal domain-containing protein</fullName>
    </recommendedName>
</protein>
<evidence type="ECO:0000313" key="3">
    <source>
        <dbReference type="Proteomes" id="UP000230233"/>
    </source>
</evidence>
<feature type="domain" description="Aminopeptidase N-like N-terminal" evidence="1">
    <location>
        <begin position="5"/>
        <end position="115"/>
    </location>
</feature>
<proteinExistence type="predicted"/>
<evidence type="ECO:0000259" key="1">
    <source>
        <dbReference type="Pfam" id="PF17900"/>
    </source>
</evidence>